<dbReference type="Proteomes" id="UP000054715">
    <property type="component" value="Unassembled WGS sequence"/>
</dbReference>
<proteinExistence type="predicted"/>
<dbReference type="Proteomes" id="UP000093336">
    <property type="component" value="Unassembled WGS sequence"/>
</dbReference>
<sequence>MGNAFFDKEAGFSTYKVILQENEHLLRMRRLGQAEEALQRMEQDINVRKEELNKVYTFVENKQANYEQLAKQYEMAPSKALAKQMTELKQILEMVYEKLRQTQPEKVIADLSSKYEEFKTELAQKKALINTQENLDIPTHPKNGMP</sequence>
<keyword evidence="1" id="KW-0175">Coiled coil</keyword>
<dbReference type="EMBL" id="LNYG01000012">
    <property type="protein sequence ID" value="KTD09490.1"/>
    <property type="molecule type" value="Genomic_DNA"/>
</dbReference>
<accession>A0A0W0UNN1</accession>
<evidence type="ECO:0000313" key="2">
    <source>
        <dbReference type="EMBL" id="KTD09490.1"/>
    </source>
</evidence>
<dbReference type="PATRIC" id="fig|455.5.peg.891"/>
<reference evidence="3 5" key="2">
    <citation type="submission" date="2016-05" db="EMBL/GenBank/DDBJ databases">
        <authorList>
            <person name="Prochazka B."/>
            <person name="Indra A."/>
            <person name="Hasenberger P."/>
            <person name="Blaschitz M."/>
            <person name="Wagner L."/>
            <person name="Wewalka G."/>
            <person name="Sorschag S."/>
            <person name="Schmid D."/>
            <person name="Ruppitsch W."/>
        </authorList>
    </citation>
    <scope>NUCLEOTIDE SEQUENCE [LARGE SCALE GENOMIC DNA]</scope>
    <source>
        <strain evidence="3 5">974010_12</strain>
    </source>
</reference>
<dbReference type="RefSeq" id="WP_058448875.1">
    <property type="nucleotide sequence ID" value="NZ_CAAAJF010000006.1"/>
</dbReference>
<reference evidence="2 4" key="1">
    <citation type="submission" date="2015-11" db="EMBL/GenBank/DDBJ databases">
        <title>Genomic analysis of 38 Legionella species identifies large and diverse effector repertoires.</title>
        <authorList>
            <person name="Burstein D."/>
            <person name="Amaro F."/>
            <person name="Zusman T."/>
            <person name="Lifshitz Z."/>
            <person name="Cohen O."/>
            <person name="Gilbert J.A."/>
            <person name="Pupko T."/>
            <person name="Shuman H.A."/>
            <person name="Segal G."/>
        </authorList>
    </citation>
    <scope>NUCLEOTIDE SEQUENCE [LARGE SCALE GENOMIC DNA]</scope>
    <source>
        <strain evidence="2 4">JA-26-G1-E2</strain>
    </source>
</reference>
<gene>
    <name evidence="3" type="ORF">A8135_10190</name>
    <name evidence="2" type="ORF">Ljam_0840</name>
</gene>
<name>A0A0W0UNN1_9GAMM</name>
<organism evidence="2 4">
    <name type="scientific">Legionella jamestowniensis</name>
    <dbReference type="NCBI Taxonomy" id="455"/>
    <lineage>
        <taxon>Bacteria</taxon>
        <taxon>Pseudomonadati</taxon>
        <taxon>Pseudomonadota</taxon>
        <taxon>Gammaproteobacteria</taxon>
        <taxon>Legionellales</taxon>
        <taxon>Legionellaceae</taxon>
        <taxon>Legionella</taxon>
    </lineage>
</organism>
<feature type="coiled-coil region" evidence="1">
    <location>
        <begin position="82"/>
        <end position="135"/>
    </location>
</feature>
<evidence type="ECO:0000313" key="3">
    <source>
        <dbReference type="EMBL" id="OCH98666.1"/>
    </source>
</evidence>
<evidence type="ECO:0000313" key="4">
    <source>
        <dbReference type="Proteomes" id="UP000054715"/>
    </source>
</evidence>
<evidence type="ECO:0000256" key="1">
    <source>
        <dbReference type="SAM" id="Coils"/>
    </source>
</evidence>
<dbReference type="OrthoDB" id="5639097at2"/>
<protein>
    <submittedName>
        <fullName evidence="2">Uncharacterized protein</fullName>
    </submittedName>
</protein>
<dbReference type="EMBL" id="LYOZ01000006">
    <property type="protein sequence ID" value="OCH98666.1"/>
    <property type="molecule type" value="Genomic_DNA"/>
</dbReference>
<dbReference type="AlphaFoldDB" id="A0A0W0UNN1"/>
<comment type="caution">
    <text evidence="2">The sequence shown here is derived from an EMBL/GenBank/DDBJ whole genome shotgun (WGS) entry which is preliminary data.</text>
</comment>
<evidence type="ECO:0000313" key="5">
    <source>
        <dbReference type="Proteomes" id="UP000093336"/>
    </source>
</evidence>
<keyword evidence="5" id="KW-1185">Reference proteome</keyword>